<feature type="transmembrane region" description="Helical" evidence="13">
    <location>
        <begin position="6"/>
        <end position="29"/>
    </location>
</feature>
<evidence type="ECO:0000256" key="5">
    <source>
        <dbReference type="ARBA" id="ARBA00022547"/>
    </source>
</evidence>
<comment type="subunit">
    <text evidence="3">F-type ATPases have 2 components, CF(1) - the catalytic core - and CF(0) - the membrane proton channel.</text>
</comment>
<keyword evidence="11 13" id="KW-0472">Membrane</keyword>
<geneLocation type="mitochondrion" evidence="14"/>
<dbReference type="AlphaFoldDB" id="A0A344A256"/>
<comment type="subcellular location">
    <subcellularLocation>
        <location evidence="1 12">Mitochondrion membrane</location>
        <topology evidence="1 12">Single-pass membrane protein</topology>
    </subcellularLocation>
</comment>
<dbReference type="GO" id="GO:0015986">
    <property type="term" value="P:proton motive force-driven ATP synthesis"/>
    <property type="evidence" value="ECO:0007669"/>
    <property type="project" value="InterPro"/>
</dbReference>
<dbReference type="GO" id="GO:0031966">
    <property type="term" value="C:mitochondrial membrane"/>
    <property type="evidence" value="ECO:0007669"/>
    <property type="project" value="UniProtKB-SubCell"/>
</dbReference>
<protein>
    <recommendedName>
        <fullName evidence="12">ATP synthase complex subunit 8</fullName>
    </recommendedName>
</protein>
<dbReference type="GO" id="GO:0015078">
    <property type="term" value="F:proton transmembrane transporter activity"/>
    <property type="evidence" value="ECO:0007669"/>
    <property type="project" value="InterPro"/>
</dbReference>
<evidence type="ECO:0000256" key="8">
    <source>
        <dbReference type="ARBA" id="ARBA00022989"/>
    </source>
</evidence>
<dbReference type="InterPro" id="IPR001421">
    <property type="entry name" value="ATP8_metazoa"/>
</dbReference>
<reference evidence="14" key="1">
    <citation type="submission" date="2018-02" db="EMBL/GenBank/DDBJ databases">
        <title>Resolving the psyllid tree of life: Phylogenomic analysis of the superfamily Psylloidea (Hemiptera).</title>
        <authorList>
            <person name="Percy D.M."/>
            <person name="Sveinsson S."/>
            <person name="Lemmon A.R."/>
            <person name="Lemmon E.M."/>
            <person name="Ouvrard D."/>
            <person name="Burckhardt D."/>
        </authorList>
    </citation>
    <scope>NUCLEOTIDE SEQUENCE</scope>
    <source>
        <strain evidence="14">DP2.idba.237_circ</strain>
    </source>
</reference>
<keyword evidence="4 12" id="KW-0813">Transport</keyword>
<keyword evidence="5 12" id="KW-0138">CF(0)</keyword>
<keyword evidence="9 12" id="KW-0406">Ion transport</keyword>
<dbReference type="Pfam" id="PF00895">
    <property type="entry name" value="ATP-synt_8"/>
    <property type="match status" value="1"/>
</dbReference>
<evidence type="ECO:0000256" key="2">
    <source>
        <dbReference type="ARBA" id="ARBA00008892"/>
    </source>
</evidence>
<dbReference type="EMBL" id="MG989220">
    <property type="protein sequence ID" value="AWU48847.1"/>
    <property type="molecule type" value="Genomic_DNA"/>
</dbReference>
<keyword evidence="10 12" id="KW-0496">Mitochondrion</keyword>
<dbReference type="RefSeq" id="YP_009501882.1">
    <property type="nucleotide sequence ID" value="NC_038133.1"/>
</dbReference>
<gene>
    <name evidence="14" type="primary">atp8</name>
</gene>
<evidence type="ECO:0000256" key="1">
    <source>
        <dbReference type="ARBA" id="ARBA00004304"/>
    </source>
</evidence>
<proteinExistence type="inferred from homology"/>
<evidence type="ECO:0000256" key="10">
    <source>
        <dbReference type="ARBA" id="ARBA00023128"/>
    </source>
</evidence>
<evidence type="ECO:0000256" key="12">
    <source>
        <dbReference type="RuleBase" id="RU003661"/>
    </source>
</evidence>
<keyword evidence="8 13" id="KW-1133">Transmembrane helix</keyword>
<name>A0A344A256_ARYSP</name>
<evidence type="ECO:0000256" key="11">
    <source>
        <dbReference type="ARBA" id="ARBA00023136"/>
    </source>
</evidence>
<accession>A0A344A256</accession>
<keyword evidence="6 12" id="KW-0812">Transmembrane</keyword>
<sequence length="50" mass="6146">MPQMAPLPWVTLLIMTIIILFCLTSMIFFSIQEKKMKKTFEWKNMFFIKW</sequence>
<keyword evidence="7 12" id="KW-0375">Hydrogen ion transport</keyword>
<dbReference type="GO" id="GO:0045259">
    <property type="term" value="C:proton-transporting ATP synthase complex"/>
    <property type="evidence" value="ECO:0007669"/>
    <property type="project" value="UniProtKB-KW"/>
</dbReference>
<organism evidence="14">
    <name type="scientific">Arytainilla spartiophila</name>
    <name type="common">Broom psyllid</name>
    <name type="synonym">Arytaina spartiophila</name>
    <dbReference type="NCBI Taxonomy" id="178948"/>
    <lineage>
        <taxon>Eukaryota</taxon>
        <taxon>Metazoa</taxon>
        <taxon>Ecdysozoa</taxon>
        <taxon>Arthropoda</taxon>
        <taxon>Hexapoda</taxon>
        <taxon>Insecta</taxon>
        <taxon>Pterygota</taxon>
        <taxon>Neoptera</taxon>
        <taxon>Paraneoptera</taxon>
        <taxon>Hemiptera</taxon>
        <taxon>Sternorrhyncha</taxon>
        <taxon>Psylloidea</taxon>
        <taxon>Psyllidae</taxon>
        <taxon>Psyllinae</taxon>
        <taxon>Arytainilla</taxon>
    </lineage>
</organism>
<evidence type="ECO:0000313" key="14">
    <source>
        <dbReference type="EMBL" id="AWU48847.1"/>
    </source>
</evidence>
<evidence type="ECO:0000256" key="3">
    <source>
        <dbReference type="ARBA" id="ARBA00011291"/>
    </source>
</evidence>
<evidence type="ECO:0000256" key="13">
    <source>
        <dbReference type="SAM" id="Phobius"/>
    </source>
</evidence>
<evidence type="ECO:0000256" key="4">
    <source>
        <dbReference type="ARBA" id="ARBA00022448"/>
    </source>
</evidence>
<dbReference type="GeneID" id="37507117"/>
<evidence type="ECO:0000256" key="9">
    <source>
        <dbReference type="ARBA" id="ARBA00023065"/>
    </source>
</evidence>
<comment type="similarity">
    <text evidence="2 12">Belongs to the ATPase protein 8 family.</text>
</comment>
<evidence type="ECO:0000256" key="7">
    <source>
        <dbReference type="ARBA" id="ARBA00022781"/>
    </source>
</evidence>
<evidence type="ECO:0000256" key="6">
    <source>
        <dbReference type="ARBA" id="ARBA00022692"/>
    </source>
</evidence>